<feature type="domain" description="Guanylate cyclase" evidence="2">
    <location>
        <begin position="174"/>
        <end position="289"/>
    </location>
</feature>
<evidence type="ECO:0000313" key="4">
    <source>
        <dbReference type="Proteomes" id="UP001500635"/>
    </source>
</evidence>
<gene>
    <name evidence="3" type="ORF">GCM10023147_09510</name>
</gene>
<dbReference type="RefSeq" id="WP_344991618.1">
    <property type="nucleotide sequence ID" value="NZ_BAABFR010000009.1"/>
</dbReference>
<comment type="similarity">
    <text evidence="1">Belongs to the adenylyl cyclase class-3 family.</text>
</comment>
<sequence>MTDAEWPDPPEQTQPYPGGIDVDRVLLPGAREFSFNQLADLGGISAEQLQVWWSAAGFPDLGDPDVPRFTESDVELVRDIAQLFFSGFIDESATIPGAQAVGQAMSRLAEWQATLIRSYLDAAEVSGDAAVASGLSQMVERISHVQRQVWRRHLAAAVHRLVTPSADGLTATMAVGFADMVGYTRLSRGLAISELNTLVTTFEATMHEVIRTGNGRIVKGVGDEVMFIAEDPADAARIALRLQEPQDIPALADLDVSLPELRVGLAYGEVLTRFGDVFGNVVNLAARLTSGARPGTILVDGVMAEAIADEPDLDTKTLRPYRARGFSAVHPYLLRWQKT</sequence>
<dbReference type="Gene3D" id="3.30.70.1230">
    <property type="entry name" value="Nucleotide cyclase"/>
    <property type="match status" value="1"/>
</dbReference>
<evidence type="ECO:0000313" key="3">
    <source>
        <dbReference type="EMBL" id="GAA4386351.1"/>
    </source>
</evidence>
<dbReference type="PROSITE" id="PS50125">
    <property type="entry name" value="GUANYLATE_CYCLASE_2"/>
    <property type="match status" value="1"/>
</dbReference>
<name>A0ABP8J7Z6_9ACTN</name>
<comment type="caution">
    <text evidence="3">The sequence shown here is derived from an EMBL/GenBank/DDBJ whole genome shotgun (WGS) entry which is preliminary data.</text>
</comment>
<dbReference type="Proteomes" id="UP001500635">
    <property type="component" value="Unassembled WGS sequence"/>
</dbReference>
<dbReference type="PANTHER" id="PTHR43081:SF1">
    <property type="entry name" value="ADENYLATE CYCLASE, TERMINAL-DIFFERENTIATION SPECIFIC"/>
    <property type="match status" value="1"/>
</dbReference>
<reference evidence="4" key="1">
    <citation type="journal article" date="2019" name="Int. J. Syst. Evol. Microbiol.">
        <title>The Global Catalogue of Microorganisms (GCM) 10K type strain sequencing project: providing services to taxonomists for standard genome sequencing and annotation.</title>
        <authorList>
            <consortium name="The Broad Institute Genomics Platform"/>
            <consortium name="The Broad Institute Genome Sequencing Center for Infectious Disease"/>
            <person name="Wu L."/>
            <person name="Ma J."/>
        </authorList>
    </citation>
    <scope>NUCLEOTIDE SEQUENCE [LARGE SCALE GENOMIC DNA]</scope>
    <source>
        <strain evidence="4">JCM 17688</strain>
    </source>
</reference>
<dbReference type="Pfam" id="PF00211">
    <property type="entry name" value="Guanylate_cyc"/>
    <property type="match status" value="1"/>
</dbReference>
<dbReference type="InterPro" id="IPR029787">
    <property type="entry name" value="Nucleotide_cyclase"/>
</dbReference>
<dbReference type="EMBL" id="BAABFR010000009">
    <property type="protein sequence ID" value="GAA4386351.1"/>
    <property type="molecule type" value="Genomic_DNA"/>
</dbReference>
<evidence type="ECO:0000256" key="1">
    <source>
        <dbReference type="ARBA" id="ARBA00005381"/>
    </source>
</evidence>
<protein>
    <submittedName>
        <fullName evidence="3">Adenylate/guanylate cyclase domain-containing protein</fullName>
    </submittedName>
</protein>
<dbReference type="SUPFAM" id="SSF55073">
    <property type="entry name" value="Nucleotide cyclase"/>
    <property type="match status" value="1"/>
</dbReference>
<accession>A0ABP8J7Z6</accession>
<dbReference type="PANTHER" id="PTHR43081">
    <property type="entry name" value="ADENYLATE CYCLASE, TERMINAL-DIFFERENTIATION SPECIFIC-RELATED"/>
    <property type="match status" value="1"/>
</dbReference>
<proteinExistence type="inferred from homology"/>
<evidence type="ECO:0000259" key="2">
    <source>
        <dbReference type="PROSITE" id="PS50125"/>
    </source>
</evidence>
<dbReference type="CDD" id="cd07302">
    <property type="entry name" value="CHD"/>
    <property type="match status" value="1"/>
</dbReference>
<keyword evidence="4" id="KW-1185">Reference proteome</keyword>
<dbReference type="InterPro" id="IPR001054">
    <property type="entry name" value="A/G_cyclase"/>
</dbReference>
<organism evidence="3 4">
    <name type="scientific">Tsukamurella soli</name>
    <dbReference type="NCBI Taxonomy" id="644556"/>
    <lineage>
        <taxon>Bacteria</taxon>
        <taxon>Bacillati</taxon>
        <taxon>Actinomycetota</taxon>
        <taxon>Actinomycetes</taxon>
        <taxon>Mycobacteriales</taxon>
        <taxon>Tsukamurellaceae</taxon>
        <taxon>Tsukamurella</taxon>
    </lineage>
</organism>
<dbReference type="InterPro" id="IPR050697">
    <property type="entry name" value="Adenylyl/Guanylyl_Cyclase_3/4"/>
</dbReference>